<dbReference type="RefSeq" id="WP_093285880.1">
    <property type="nucleotide sequence ID" value="NZ_FOFS01000008.1"/>
</dbReference>
<evidence type="ECO:0000256" key="3">
    <source>
        <dbReference type="ARBA" id="ARBA00022723"/>
    </source>
</evidence>
<dbReference type="PANTHER" id="PTHR30632">
    <property type="entry name" value="MOLYBDATE-BINDING PERIPLASMIC PROTEIN"/>
    <property type="match status" value="1"/>
</dbReference>
<evidence type="ECO:0000256" key="7">
    <source>
        <dbReference type="SAM" id="SignalP"/>
    </source>
</evidence>
<evidence type="ECO:0000313" key="8">
    <source>
        <dbReference type="EMBL" id="SEQ59037.1"/>
    </source>
</evidence>
<keyword evidence="3 6" id="KW-0479">Metal-binding</keyword>
<feature type="binding site" evidence="6">
    <location>
        <position position="197"/>
    </location>
    <ligand>
        <name>molybdate</name>
        <dbReference type="ChEBI" id="CHEBI:36264"/>
    </ligand>
</feature>
<comment type="similarity">
    <text evidence="1">Belongs to the bacterial solute-binding protein ModA family.</text>
</comment>
<dbReference type="InterPro" id="IPR005950">
    <property type="entry name" value="ModA"/>
</dbReference>
<dbReference type="Proteomes" id="UP000199233">
    <property type="component" value="Unassembled WGS sequence"/>
</dbReference>
<dbReference type="GO" id="GO:0015689">
    <property type="term" value="P:molybdate ion transport"/>
    <property type="evidence" value="ECO:0007669"/>
    <property type="project" value="InterPro"/>
</dbReference>
<dbReference type="CDD" id="cd13536">
    <property type="entry name" value="PBP2_EcModA"/>
    <property type="match status" value="1"/>
</dbReference>
<reference evidence="8 9" key="1">
    <citation type="submission" date="2016-10" db="EMBL/GenBank/DDBJ databases">
        <authorList>
            <person name="de Groot N.N."/>
        </authorList>
    </citation>
    <scope>NUCLEOTIDE SEQUENCE [LARGE SCALE GENOMIC DNA]</scope>
    <source>
        <strain evidence="8 9">DSM 25927</strain>
    </source>
</reference>
<dbReference type="AlphaFoldDB" id="A0A1H9H9Z2"/>
<dbReference type="PIRSF" id="PIRSF004846">
    <property type="entry name" value="ModA"/>
    <property type="match status" value="1"/>
</dbReference>
<proteinExistence type="inferred from homology"/>
<protein>
    <submittedName>
        <fullName evidence="8">Molybdate transport system substrate-binding protein</fullName>
    </submittedName>
</protein>
<feature type="binding site" evidence="6">
    <location>
        <position position="68"/>
    </location>
    <ligand>
        <name>molybdate</name>
        <dbReference type="ChEBI" id="CHEBI:36264"/>
    </ligand>
</feature>
<feature type="binding site" evidence="6">
    <location>
        <position position="179"/>
    </location>
    <ligand>
        <name>molybdate</name>
        <dbReference type="ChEBI" id="CHEBI:36264"/>
    </ligand>
</feature>
<evidence type="ECO:0000256" key="2">
    <source>
        <dbReference type="ARBA" id="ARBA00022505"/>
    </source>
</evidence>
<keyword evidence="2 6" id="KW-0500">Molybdenum</keyword>
<dbReference type="NCBIfam" id="TIGR01256">
    <property type="entry name" value="modA"/>
    <property type="match status" value="1"/>
</dbReference>
<evidence type="ECO:0000256" key="5">
    <source>
        <dbReference type="ARBA" id="ARBA00062515"/>
    </source>
</evidence>
<dbReference type="PANTHER" id="PTHR30632:SF17">
    <property type="entry name" value="MOLYBDATE-BINDING PROTEIN MODA"/>
    <property type="match status" value="1"/>
</dbReference>
<dbReference type="EMBL" id="FOFS01000008">
    <property type="protein sequence ID" value="SEQ59037.1"/>
    <property type="molecule type" value="Genomic_DNA"/>
</dbReference>
<evidence type="ECO:0000313" key="9">
    <source>
        <dbReference type="Proteomes" id="UP000199233"/>
    </source>
</evidence>
<gene>
    <name evidence="8" type="ORF">SAMN04488038_10880</name>
</gene>
<dbReference type="OrthoDB" id="9785015at2"/>
<feature type="chain" id="PRO_5011720934" evidence="7">
    <location>
        <begin position="30"/>
        <end position="265"/>
    </location>
</feature>
<evidence type="ECO:0000256" key="1">
    <source>
        <dbReference type="ARBA" id="ARBA00009175"/>
    </source>
</evidence>
<keyword evidence="9" id="KW-1185">Reference proteome</keyword>
<feature type="signal peptide" evidence="7">
    <location>
        <begin position="1"/>
        <end position="29"/>
    </location>
</feature>
<dbReference type="GO" id="GO:0030288">
    <property type="term" value="C:outer membrane-bounded periplasmic space"/>
    <property type="evidence" value="ECO:0007669"/>
    <property type="project" value="TreeGrafter"/>
</dbReference>
<feature type="binding site" evidence="6">
    <location>
        <position position="41"/>
    </location>
    <ligand>
        <name>molybdate</name>
        <dbReference type="ChEBI" id="CHEBI:36264"/>
    </ligand>
</feature>
<name>A0A1H9H9Z2_9GAMM</name>
<dbReference type="STRING" id="489703.SAMN04488038_10880"/>
<dbReference type="Pfam" id="PF13531">
    <property type="entry name" value="SBP_bac_11"/>
    <property type="match status" value="1"/>
</dbReference>
<sequence>MGNSVFLRRLATALSLALVLALPSLTARAEDKPVVVFAAASLKEALDEVGAQWQKEQHGQVAISYAASNTLARQIEQGAPADLFLSANLEWLQYLSVRNLTRKDSERNLLRNRLVLIAQKASRLKLLIAPDFPLAKALGDGRLALCNPAVPAGIYGKQALSALNVWDSVSARTAQADNVRAALLLVSRGEAPLGIVYSTDAAADPAVRVLDTFPEDTHEPIVYPLALTAASTHPQARSLYDYIVSAKARAIFVKHGFTVITDAAH</sequence>
<comment type="subunit">
    <text evidence="5">The complex is composed of two ATP-binding proteins (ModC), two transmembrane proteins (ModB) and a solute-binding protein (ModA).</text>
</comment>
<accession>A0A1H9H9Z2</accession>
<organism evidence="8 9">
    <name type="scientific">Solimonas aquatica</name>
    <dbReference type="NCBI Taxonomy" id="489703"/>
    <lineage>
        <taxon>Bacteria</taxon>
        <taxon>Pseudomonadati</taxon>
        <taxon>Pseudomonadota</taxon>
        <taxon>Gammaproteobacteria</taxon>
        <taxon>Nevskiales</taxon>
        <taxon>Nevskiaceae</taxon>
        <taxon>Solimonas</taxon>
    </lineage>
</organism>
<dbReference type="GO" id="GO:0030973">
    <property type="term" value="F:molybdate ion binding"/>
    <property type="evidence" value="ECO:0007669"/>
    <property type="project" value="TreeGrafter"/>
</dbReference>
<dbReference type="SUPFAM" id="SSF53850">
    <property type="entry name" value="Periplasmic binding protein-like II"/>
    <property type="match status" value="1"/>
</dbReference>
<dbReference type="FunFam" id="3.40.190.10:FF:000035">
    <property type="entry name" value="Molybdate ABC transporter substrate-binding protein"/>
    <property type="match status" value="1"/>
</dbReference>
<feature type="binding site" evidence="6">
    <location>
        <position position="152"/>
    </location>
    <ligand>
        <name>molybdate</name>
        <dbReference type="ChEBI" id="CHEBI:36264"/>
    </ligand>
</feature>
<dbReference type="GO" id="GO:1901359">
    <property type="term" value="F:tungstate binding"/>
    <property type="evidence" value="ECO:0007669"/>
    <property type="project" value="UniProtKB-ARBA"/>
</dbReference>
<dbReference type="InterPro" id="IPR050682">
    <property type="entry name" value="ModA/WtpA"/>
</dbReference>
<dbReference type="GO" id="GO:0046872">
    <property type="term" value="F:metal ion binding"/>
    <property type="evidence" value="ECO:0007669"/>
    <property type="project" value="UniProtKB-KW"/>
</dbReference>
<evidence type="ECO:0000256" key="4">
    <source>
        <dbReference type="ARBA" id="ARBA00022729"/>
    </source>
</evidence>
<dbReference type="Gene3D" id="3.40.190.10">
    <property type="entry name" value="Periplasmic binding protein-like II"/>
    <property type="match status" value="2"/>
</dbReference>
<keyword evidence="4 7" id="KW-0732">Signal</keyword>
<evidence type="ECO:0000256" key="6">
    <source>
        <dbReference type="PIRSR" id="PIRSR004846-1"/>
    </source>
</evidence>